<feature type="compositionally biased region" description="Polar residues" evidence="1">
    <location>
        <begin position="74"/>
        <end position="90"/>
    </location>
</feature>
<dbReference type="AlphaFoldDB" id="A0A562BRH2"/>
<reference evidence="2 3" key="1">
    <citation type="submission" date="2019-07" db="EMBL/GenBank/DDBJ databases">
        <title>Genome sequencing of lignin-degrading bacterial isolates.</title>
        <authorList>
            <person name="Gladden J."/>
        </authorList>
    </citation>
    <scope>NUCLEOTIDE SEQUENCE [LARGE SCALE GENOMIC DNA]</scope>
    <source>
        <strain evidence="2 3">J11</strain>
    </source>
</reference>
<organism evidence="2 3">
    <name type="scientific">Cupriavidus gilardii J11</name>
    <dbReference type="NCBI Taxonomy" id="936133"/>
    <lineage>
        <taxon>Bacteria</taxon>
        <taxon>Pseudomonadati</taxon>
        <taxon>Pseudomonadota</taxon>
        <taxon>Betaproteobacteria</taxon>
        <taxon>Burkholderiales</taxon>
        <taxon>Burkholderiaceae</taxon>
        <taxon>Cupriavidus</taxon>
    </lineage>
</organism>
<evidence type="ECO:0000313" key="2">
    <source>
        <dbReference type="EMBL" id="TWG87885.1"/>
    </source>
</evidence>
<proteinExistence type="predicted"/>
<comment type="caution">
    <text evidence="2">The sequence shown here is derived from an EMBL/GenBank/DDBJ whole genome shotgun (WGS) entry which is preliminary data.</text>
</comment>
<dbReference type="PROSITE" id="PS51257">
    <property type="entry name" value="PROKAR_LIPOPROTEIN"/>
    <property type="match status" value="1"/>
</dbReference>
<sequence length="340" mass="37134">MTPARIVPLLAVLTMGSCKLMQSNDNGAATRHATDNRNSTASAPPASKPRPPTASKPRTPTRCDLSPITRSEKTQNLPSFKAGQSQTQGRIRSEMTFEEVEERGKPGIRIRETLVIAYNDSIGTTLSERYHSLFDRLFRAAETCQFSIVGTNAYSSGSDITLKGDFKLRKCISADYPCGETCEIRWDYQACRTVMCRATAITDLMSGEVSARISHALEPKRPASITITPTASITPDLSRGDIAEALRRAGIDGARLAGGVQIPEIQLPPETVHIPQDAFIYKPEVDSVSWVNVDRGEFPEQSSLAIQVLRSQPHPVERTAACAWIACRRSGDADQCKAGR</sequence>
<feature type="region of interest" description="Disordered" evidence="1">
    <location>
        <begin position="24"/>
        <end position="91"/>
    </location>
</feature>
<keyword evidence="3" id="KW-1185">Reference proteome</keyword>
<evidence type="ECO:0000256" key="1">
    <source>
        <dbReference type="SAM" id="MobiDB-lite"/>
    </source>
</evidence>
<accession>A0A562BRH2</accession>
<dbReference type="Proteomes" id="UP000318141">
    <property type="component" value="Unassembled WGS sequence"/>
</dbReference>
<name>A0A562BRH2_9BURK</name>
<dbReference type="EMBL" id="VLJN01000007">
    <property type="protein sequence ID" value="TWG87885.1"/>
    <property type="molecule type" value="Genomic_DNA"/>
</dbReference>
<gene>
    <name evidence="2" type="ORF">L602_001500000180</name>
</gene>
<protein>
    <submittedName>
        <fullName evidence="2">Uncharacterized protein</fullName>
    </submittedName>
</protein>
<evidence type="ECO:0000313" key="3">
    <source>
        <dbReference type="Proteomes" id="UP000318141"/>
    </source>
</evidence>